<evidence type="ECO:0000313" key="5">
    <source>
        <dbReference type="Proteomes" id="UP001596548"/>
    </source>
</evidence>
<dbReference type="Pfam" id="PF07987">
    <property type="entry name" value="DUF1775"/>
    <property type="match status" value="1"/>
</dbReference>
<reference evidence="5" key="1">
    <citation type="journal article" date="2019" name="Int. J. Syst. Evol. Microbiol.">
        <title>The Global Catalogue of Microorganisms (GCM) 10K type strain sequencing project: providing services to taxonomists for standard genome sequencing and annotation.</title>
        <authorList>
            <consortium name="The Broad Institute Genomics Platform"/>
            <consortium name="The Broad Institute Genome Sequencing Center for Infectious Disease"/>
            <person name="Wu L."/>
            <person name="Ma J."/>
        </authorList>
    </citation>
    <scope>NUCLEOTIDE SEQUENCE [LARGE SCALE GENOMIC DNA]</scope>
    <source>
        <strain evidence="5">XZYJT-10</strain>
    </source>
</reference>
<keyword evidence="1" id="KW-0472">Membrane</keyword>
<feature type="domain" description="YncI copper-binding" evidence="3">
    <location>
        <begin position="29"/>
        <end position="176"/>
    </location>
</feature>
<evidence type="ECO:0000313" key="4">
    <source>
        <dbReference type="EMBL" id="MFC7272605.1"/>
    </source>
</evidence>
<dbReference type="InterPro" id="IPR012533">
    <property type="entry name" value="YcnI-copper_dom"/>
</dbReference>
<proteinExistence type="predicted"/>
<gene>
    <name evidence="4" type="ORF">ACFQS1_01310</name>
</gene>
<evidence type="ECO:0000256" key="2">
    <source>
        <dbReference type="SAM" id="SignalP"/>
    </source>
</evidence>
<dbReference type="Gene3D" id="2.60.40.2230">
    <property type="entry name" value="Uncharacterised protein YcnI-like PF07987, DUF1775"/>
    <property type="match status" value="1"/>
</dbReference>
<sequence length="247" mass="25086">MRTLIKRSVLVAAVVGGLTLALAVPASAHVTVNPSTATPGGYAKVTFRVPTESDTASTTKVEVNLPADKPVASVSIKPVQGWTAVAVKSKLATPIKAHDTEITEAVSKITWTADANAAVKPGQFQEFDVSLGPLPDSGQMVFKTLQTYSDGSIVRWIDEPTTDGSEAEHPAPVLKLAAATAPAAAAPAPAESAGESSDGPDAYGIAGLVAGLIALVLALFAVWRAGRRAGPASPAASDKEKVSAGKA</sequence>
<feature type="signal peptide" evidence="2">
    <location>
        <begin position="1"/>
        <end position="28"/>
    </location>
</feature>
<keyword evidence="1" id="KW-0812">Transmembrane</keyword>
<accession>A0ABW2HHI3</accession>
<evidence type="ECO:0000256" key="1">
    <source>
        <dbReference type="SAM" id="Phobius"/>
    </source>
</evidence>
<dbReference type="CDD" id="cd08545">
    <property type="entry name" value="YcnI_like"/>
    <property type="match status" value="1"/>
</dbReference>
<keyword evidence="5" id="KW-1185">Reference proteome</keyword>
<name>A0ABW2HHI3_9ACTN</name>
<feature type="transmembrane region" description="Helical" evidence="1">
    <location>
        <begin position="202"/>
        <end position="223"/>
    </location>
</feature>
<feature type="chain" id="PRO_5047304676" evidence="2">
    <location>
        <begin position="29"/>
        <end position="247"/>
    </location>
</feature>
<keyword evidence="1" id="KW-1133">Transmembrane helix</keyword>
<evidence type="ECO:0000259" key="3">
    <source>
        <dbReference type="Pfam" id="PF07987"/>
    </source>
</evidence>
<dbReference type="Proteomes" id="UP001596548">
    <property type="component" value="Unassembled WGS sequence"/>
</dbReference>
<dbReference type="RefSeq" id="WP_378963985.1">
    <property type="nucleotide sequence ID" value="NZ_JBHTBJ010000001.1"/>
</dbReference>
<comment type="caution">
    <text evidence="4">The sequence shown here is derived from an EMBL/GenBank/DDBJ whole genome shotgun (WGS) entry which is preliminary data.</text>
</comment>
<organism evidence="4 5">
    <name type="scientific">Paractinoplanes rhizophilus</name>
    <dbReference type="NCBI Taxonomy" id="1416877"/>
    <lineage>
        <taxon>Bacteria</taxon>
        <taxon>Bacillati</taxon>
        <taxon>Actinomycetota</taxon>
        <taxon>Actinomycetes</taxon>
        <taxon>Micromonosporales</taxon>
        <taxon>Micromonosporaceae</taxon>
        <taxon>Paractinoplanes</taxon>
    </lineage>
</organism>
<protein>
    <submittedName>
        <fullName evidence="4">YcnI family protein</fullName>
    </submittedName>
</protein>
<dbReference type="EMBL" id="JBHTBJ010000001">
    <property type="protein sequence ID" value="MFC7272605.1"/>
    <property type="molecule type" value="Genomic_DNA"/>
</dbReference>
<dbReference type="InterPro" id="IPR038507">
    <property type="entry name" value="YcnI-like_sf"/>
</dbReference>
<keyword evidence="2" id="KW-0732">Signal</keyword>